<feature type="domain" description="Amidohydrolase-related" evidence="7">
    <location>
        <begin position="63"/>
        <end position="346"/>
    </location>
</feature>
<dbReference type="Pfam" id="PF01979">
    <property type="entry name" value="Amidohydro_1"/>
    <property type="match status" value="1"/>
</dbReference>
<comment type="caution">
    <text evidence="9">The sequence shown here is derived from an EMBL/GenBank/DDBJ whole genome shotgun (WGS) entry which is preliminary data.</text>
</comment>
<dbReference type="InterPro" id="IPR032466">
    <property type="entry name" value="Metal_Hydrolase"/>
</dbReference>
<dbReference type="SUPFAM" id="SSF51556">
    <property type="entry name" value="Metallo-dependent hydrolases"/>
    <property type="match status" value="1"/>
</dbReference>
<dbReference type="GO" id="GO:0000034">
    <property type="term" value="F:adenine deaminase activity"/>
    <property type="evidence" value="ECO:0007669"/>
    <property type="project" value="UniProtKB-UniRule"/>
</dbReference>
<dbReference type="CDD" id="cd01295">
    <property type="entry name" value="AdeC"/>
    <property type="match status" value="1"/>
</dbReference>
<dbReference type="PANTHER" id="PTHR11113">
    <property type="entry name" value="N-ACETYLGLUCOSAMINE-6-PHOSPHATE DEACETYLASE"/>
    <property type="match status" value="1"/>
</dbReference>
<name>A0A934WQX8_9FIRM</name>
<reference evidence="9" key="1">
    <citation type="submission" date="2021-01" db="EMBL/GenBank/DDBJ databases">
        <title>Genome public.</title>
        <authorList>
            <person name="Liu C."/>
            <person name="Sun Q."/>
        </authorList>
    </citation>
    <scope>NUCLEOTIDE SEQUENCE</scope>
    <source>
        <strain evidence="9">M6</strain>
    </source>
</reference>
<dbReference type="InterPro" id="IPR026912">
    <property type="entry name" value="Adenine_deam_C"/>
</dbReference>
<dbReference type="Gene3D" id="3.20.20.140">
    <property type="entry name" value="Metal-dependent hydrolases"/>
    <property type="match status" value="1"/>
</dbReference>
<accession>A0A934WQX8</accession>
<dbReference type="AlphaFoldDB" id="A0A934WQX8"/>
<dbReference type="EMBL" id="JAEQMG010000010">
    <property type="protein sequence ID" value="MBK6087110.1"/>
    <property type="molecule type" value="Genomic_DNA"/>
</dbReference>
<evidence type="ECO:0000256" key="1">
    <source>
        <dbReference type="ARBA" id="ARBA00006773"/>
    </source>
</evidence>
<dbReference type="GO" id="GO:0006146">
    <property type="term" value="P:adenine catabolic process"/>
    <property type="evidence" value="ECO:0007669"/>
    <property type="project" value="InterPro"/>
</dbReference>
<dbReference type="HAMAP" id="MF_01518">
    <property type="entry name" value="Adenine_deamin"/>
    <property type="match status" value="1"/>
</dbReference>
<keyword evidence="4 6" id="KW-0464">Manganese</keyword>
<evidence type="ECO:0000256" key="2">
    <source>
        <dbReference type="ARBA" id="ARBA00012782"/>
    </source>
</evidence>
<feature type="domain" description="Adenine deaminase C-terminal" evidence="8">
    <location>
        <begin position="399"/>
        <end position="566"/>
    </location>
</feature>
<evidence type="ECO:0000259" key="7">
    <source>
        <dbReference type="Pfam" id="PF01979"/>
    </source>
</evidence>
<gene>
    <name evidence="6 9" type="primary">ade</name>
    <name evidence="9" type="ORF">JKK62_00300</name>
</gene>
<dbReference type="Pfam" id="PF13382">
    <property type="entry name" value="Adenine_deam_C"/>
    <property type="match status" value="1"/>
</dbReference>
<sequence>MNLKRIIDVAMGREKADLVLKGASVLNVFTEQLEHKDVAICDGMIAGLGLYDGVEEVDVSGKIIVPGFMDAHMHLESTLLTPAQFERGSLPRGTTAVMADPHEIANVAGTEGLDYIMRLCEDLDMHIYFNLPSCVPAAPLEESGETLEAEDLKPYYQRKNVLGLAEMMNSVGVCEGEEALLNKLADAKEFGGIIDGHAPFLGGKDLNAYVASGVRSDHECTDATEALDKLARGQWIMVREGTAAKNLNALLPICKPPYCDRAMLCTDDRHPEDLLREGHLDAIIRKAVNKGVKPAHAIKMCTLNTATYFGLKDYGAIAPGYHADLVVLSDFIDFTVEQVYIDGKAVAKNGAVLNDNVKPIPDCDKVLRSFHMQPVNVEKLYLPIKERQRVIGLKKRELLTDEIIIQPTEHGLNNNGIDIDRDVLKAAVFERHHNTGHIGIGFISGYGIKRGAIATSVAHDSHNLIAVGCSDEDIAAAAEAVREMGGGMVVVDNGKVIESLPLPIAGLMSTLTIEEVEKRVDQLKEAASELGASADIDPFMTLSFVSLPVIPVIRLNGKGVINVNRQEIVEATF</sequence>
<evidence type="ECO:0000256" key="5">
    <source>
        <dbReference type="ARBA" id="ARBA00047720"/>
    </source>
</evidence>
<proteinExistence type="inferred from homology"/>
<dbReference type="PANTHER" id="PTHR11113:SF2">
    <property type="entry name" value="ADENINE DEAMINASE"/>
    <property type="match status" value="1"/>
</dbReference>
<evidence type="ECO:0000256" key="4">
    <source>
        <dbReference type="ARBA" id="ARBA00023211"/>
    </source>
</evidence>
<evidence type="ECO:0000313" key="10">
    <source>
        <dbReference type="Proteomes" id="UP000633365"/>
    </source>
</evidence>
<keyword evidence="3 6" id="KW-0378">Hydrolase</keyword>
<evidence type="ECO:0000256" key="3">
    <source>
        <dbReference type="ARBA" id="ARBA00022801"/>
    </source>
</evidence>
<dbReference type="InterPro" id="IPR006679">
    <property type="entry name" value="Adenine_deam"/>
</dbReference>
<evidence type="ECO:0000313" key="9">
    <source>
        <dbReference type="EMBL" id="MBK6087110.1"/>
    </source>
</evidence>
<comment type="similarity">
    <text evidence="1 6">Belongs to the metallo-dependent hydrolases superfamily. Adenine deaminase family.</text>
</comment>
<organism evidence="9 10">
    <name type="scientific">Ruminococcus difficilis</name>
    <dbReference type="NCBI Taxonomy" id="2763069"/>
    <lineage>
        <taxon>Bacteria</taxon>
        <taxon>Bacillati</taxon>
        <taxon>Bacillota</taxon>
        <taxon>Clostridia</taxon>
        <taxon>Eubacteriales</taxon>
        <taxon>Oscillospiraceae</taxon>
        <taxon>Ruminococcus</taxon>
    </lineage>
</organism>
<dbReference type="EC" id="3.5.4.2" evidence="2 6"/>
<comment type="cofactor">
    <cofactor evidence="6">
        <name>Mn(2+)</name>
        <dbReference type="ChEBI" id="CHEBI:29035"/>
    </cofactor>
</comment>
<dbReference type="InterPro" id="IPR006680">
    <property type="entry name" value="Amidohydro-rel"/>
</dbReference>
<evidence type="ECO:0000259" key="8">
    <source>
        <dbReference type="Pfam" id="PF13382"/>
    </source>
</evidence>
<dbReference type="Proteomes" id="UP000633365">
    <property type="component" value="Unassembled WGS sequence"/>
</dbReference>
<dbReference type="NCBIfam" id="TIGR01178">
    <property type="entry name" value="ade"/>
    <property type="match status" value="1"/>
</dbReference>
<dbReference type="InterPro" id="IPR011059">
    <property type="entry name" value="Metal-dep_hydrolase_composite"/>
</dbReference>
<keyword evidence="10" id="KW-1185">Reference proteome</keyword>
<protein>
    <recommendedName>
        <fullName evidence="2 6">Adenine deaminase</fullName>
        <shortName evidence="6">Adenase</shortName>
        <shortName evidence="6">Adenine aminase</shortName>
        <ecNumber evidence="2 6">3.5.4.2</ecNumber>
    </recommendedName>
</protein>
<dbReference type="RefSeq" id="WP_186833635.1">
    <property type="nucleotide sequence ID" value="NZ_JAEQMG010000010.1"/>
</dbReference>
<dbReference type="SUPFAM" id="SSF51338">
    <property type="entry name" value="Composite domain of metallo-dependent hydrolases"/>
    <property type="match status" value="1"/>
</dbReference>
<evidence type="ECO:0000256" key="6">
    <source>
        <dbReference type="HAMAP-Rule" id="MF_01518"/>
    </source>
</evidence>
<comment type="catalytic activity">
    <reaction evidence="5 6">
        <text>adenine + H2O + H(+) = hypoxanthine + NH4(+)</text>
        <dbReference type="Rhea" id="RHEA:23688"/>
        <dbReference type="ChEBI" id="CHEBI:15377"/>
        <dbReference type="ChEBI" id="CHEBI:15378"/>
        <dbReference type="ChEBI" id="CHEBI:16708"/>
        <dbReference type="ChEBI" id="CHEBI:17368"/>
        <dbReference type="ChEBI" id="CHEBI:28938"/>
        <dbReference type="EC" id="3.5.4.2"/>
    </reaction>
</comment>
<dbReference type="Gene3D" id="2.30.40.10">
    <property type="entry name" value="Urease, subunit C, domain 1"/>
    <property type="match status" value="1"/>
</dbReference>